<name>A0ABS4WZH0_9MICO</name>
<dbReference type="EMBL" id="JAGIOD010000001">
    <property type="protein sequence ID" value="MBP2381607.1"/>
    <property type="molecule type" value="Genomic_DNA"/>
</dbReference>
<organism evidence="5 6">
    <name type="scientific">Brachybacterium sacelli</name>
    <dbReference type="NCBI Taxonomy" id="173364"/>
    <lineage>
        <taxon>Bacteria</taxon>
        <taxon>Bacillati</taxon>
        <taxon>Actinomycetota</taxon>
        <taxon>Actinomycetes</taxon>
        <taxon>Micrococcales</taxon>
        <taxon>Dermabacteraceae</taxon>
        <taxon>Brachybacterium</taxon>
    </lineage>
</organism>
<accession>A0ABS4WZH0</accession>
<dbReference type="PANTHER" id="PTHR35344:SF4">
    <property type="entry name" value="GAS VESICLE PROTEIN A1"/>
    <property type="match status" value="1"/>
</dbReference>
<sequence length="338" mass="37623">MTTRSPAEQTAGPTGRAGLEPVRDPRVTLVDLVDTLLDRGLYLNLDVIISVADIPLIGLNLRATLAGMETMLEYGMMRDWDQRTRAWVQRTSARDLPLEDDEELLAKMAGGYFHDDGFHRDWRPGSVYLTTHRVLVFRRDPREVLWQTSLESIRSLAVRPETTVGGEKLDRLHLLTEDDDAVLSASAPRRLGEMVLQQAPSARRELAGPEGDHARPAAPQADETSLLVESHLWYREDLAGRSAWRGGTGRLDEHGFTWKNAMDARPAIRLRPGELSAVHLEDAQVPSGESTVMRLETVSGEIVLSGDLSQWRNPLQDLAARVASDPHGKEPVDGPRDR</sequence>
<evidence type="ECO:0000256" key="1">
    <source>
        <dbReference type="ARBA" id="ARBA00022987"/>
    </source>
</evidence>
<evidence type="ECO:0000256" key="3">
    <source>
        <dbReference type="ARBA" id="ARBA00035646"/>
    </source>
</evidence>
<dbReference type="RefSeq" id="WP_209900897.1">
    <property type="nucleotide sequence ID" value="NZ_BAAAJW010000002.1"/>
</dbReference>
<keyword evidence="1" id="KW-0304">Gas vesicle</keyword>
<dbReference type="Pfam" id="PF00741">
    <property type="entry name" value="Gas_vesicle"/>
    <property type="match status" value="1"/>
</dbReference>
<keyword evidence="6" id="KW-1185">Reference proteome</keyword>
<dbReference type="InterPro" id="IPR000638">
    <property type="entry name" value="Gas-vesicle_GvpA-like"/>
</dbReference>
<dbReference type="PANTHER" id="PTHR35344">
    <property type="entry name" value="GAS VESICLE STRUCTURAL PROTEIN 2-RELATED"/>
    <property type="match status" value="1"/>
</dbReference>
<evidence type="ECO:0000313" key="5">
    <source>
        <dbReference type="EMBL" id="MBP2381607.1"/>
    </source>
</evidence>
<reference evidence="5 6" key="1">
    <citation type="submission" date="2021-03" db="EMBL/GenBank/DDBJ databases">
        <title>Sequencing the genomes of 1000 actinobacteria strains.</title>
        <authorList>
            <person name="Klenk H.-P."/>
        </authorList>
    </citation>
    <scope>NUCLEOTIDE SEQUENCE [LARGE SCALE GENOMIC DNA]</scope>
    <source>
        <strain evidence="5 6">DSM 14566</strain>
    </source>
</reference>
<protein>
    <recommendedName>
        <fullName evidence="7">Gas vesicle protein</fullName>
    </recommendedName>
</protein>
<evidence type="ECO:0000256" key="4">
    <source>
        <dbReference type="SAM" id="MobiDB-lite"/>
    </source>
</evidence>
<feature type="region of interest" description="Disordered" evidence="4">
    <location>
        <begin position="1"/>
        <end position="20"/>
    </location>
</feature>
<proteinExistence type="inferred from homology"/>
<dbReference type="Proteomes" id="UP001519290">
    <property type="component" value="Unassembled WGS sequence"/>
</dbReference>
<evidence type="ECO:0000313" key="6">
    <source>
        <dbReference type="Proteomes" id="UP001519290"/>
    </source>
</evidence>
<feature type="compositionally biased region" description="Polar residues" evidence="4">
    <location>
        <begin position="1"/>
        <end position="12"/>
    </location>
</feature>
<gene>
    <name evidence="5" type="ORF">JOF43_001564</name>
</gene>
<feature type="compositionally biased region" description="Basic and acidic residues" evidence="4">
    <location>
        <begin position="202"/>
        <end position="215"/>
    </location>
</feature>
<dbReference type="InterPro" id="IPR050530">
    <property type="entry name" value="GvpA"/>
</dbReference>
<comment type="caution">
    <text evidence="5">The sequence shown here is derived from an EMBL/GenBank/DDBJ whole genome shotgun (WGS) entry which is preliminary data.</text>
</comment>
<evidence type="ECO:0008006" key="7">
    <source>
        <dbReference type="Google" id="ProtNLM"/>
    </source>
</evidence>
<comment type="similarity">
    <text evidence="3">Belongs to the gas vesicle GvpA family.</text>
</comment>
<comment type="subcellular location">
    <subcellularLocation>
        <location evidence="2">Gas vesicle</location>
    </subcellularLocation>
</comment>
<feature type="region of interest" description="Disordered" evidence="4">
    <location>
        <begin position="199"/>
        <end position="222"/>
    </location>
</feature>
<evidence type="ECO:0000256" key="2">
    <source>
        <dbReference type="ARBA" id="ARBA00035108"/>
    </source>
</evidence>